<reference evidence="1" key="1">
    <citation type="submission" date="2021-03" db="EMBL/GenBank/DDBJ databases">
        <title>Draft genome sequence of rust myrtle Austropuccinia psidii MF-1, a brazilian biotype.</title>
        <authorList>
            <person name="Quecine M.C."/>
            <person name="Pachon D.M.R."/>
            <person name="Bonatelli M.L."/>
            <person name="Correr F.H."/>
            <person name="Franceschini L.M."/>
            <person name="Leite T.F."/>
            <person name="Margarido G.R.A."/>
            <person name="Almeida C.A."/>
            <person name="Ferrarezi J.A."/>
            <person name="Labate C.A."/>
        </authorList>
    </citation>
    <scope>NUCLEOTIDE SEQUENCE</scope>
    <source>
        <strain evidence="1">MF-1</strain>
    </source>
</reference>
<accession>A0A9Q3HI74</accession>
<dbReference type="Proteomes" id="UP000765509">
    <property type="component" value="Unassembled WGS sequence"/>
</dbReference>
<name>A0A9Q3HI74_9BASI</name>
<gene>
    <name evidence="1" type="ORF">O181_045961</name>
</gene>
<keyword evidence="2" id="KW-1185">Reference proteome</keyword>
<protein>
    <submittedName>
        <fullName evidence="1">Uncharacterized protein</fullName>
    </submittedName>
</protein>
<proteinExistence type="predicted"/>
<dbReference type="AlphaFoldDB" id="A0A9Q3HI74"/>
<evidence type="ECO:0000313" key="1">
    <source>
        <dbReference type="EMBL" id="MBW0506246.1"/>
    </source>
</evidence>
<sequence length="98" mass="11609">MNKMRRNLDMDIEEPEKWLANELSGMNEEDEGEIPQKEFKINLNPPEANYSGITEDYVRKKAGTLVTLKNIELMQNQEMTPLSHWKKEMLENWKMKVP</sequence>
<organism evidence="1 2">
    <name type="scientific">Austropuccinia psidii MF-1</name>
    <dbReference type="NCBI Taxonomy" id="1389203"/>
    <lineage>
        <taxon>Eukaryota</taxon>
        <taxon>Fungi</taxon>
        <taxon>Dikarya</taxon>
        <taxon>Basidiomycota</taxon>
        <taxon>Pucciniomycotina</taxon>
        <taxon>Pucciniomycetes</taxon>
        <taxon>Pucciniales</taxon>
        <taxon>Sphaerophragmiaceae</taxon>
        <taxon>Austropuccinia</taxon>
    </lineage>
</organism>
<comment type="caution">
    <text evidence="1">The sequence shown here is derived from an EMBL/GenBank/DDBJ whole genome shotgun (WGS) entry which is preliminary data.</text>
</comment>
<evidence type="ECO:0000313" key="2">
    <source>
        <dbReference type="Proteomes" id="UP000765509"/>
    </source>
</evidence>
<dbReference type="EMBL" id="AVOT02018967">
    <property type="protein sequence ID" value="MBW0506246.1"/>
    <property type="molecule type" value="Genomic_DNA"/>
</dbReference>